<evidence type="ECO:0000259" key="2">
    <source>
        <dbReference type="PROSITE" id="PS51406"/>
    </source>
</evidence>
<gene>
    <name evidence="4" type="primary">LOC117563790</name>
</gene>
<accession>A0A9C6T1T9</accession>
<dbReference type="PANTHER" id="PTHR19143">
    <property type="entry name" value="FIBRINOGEN/TENASCIN/ANGIOPOEITIN"/>
    <property type="match status" value="1"/>
</dbReference>
<evidence type="ECO:0000256" key="1">
    <source>
        <dbReference type="SAM" id="SignalP"/>
    </source>
</evidence>
<evidence type="ECO:0000313" key="4">
    <source>
        <dbReference type="RefSeq" id="XP_051858602.1"/>
    </source>
</evidence>
<dbReference type="Pfam" id="PF00147">
    <property type="entry name" value="Fibrinogen_C"/>
    <property type="match status" value="1"/>
</dbReference>
<dbReference type="Proteomes" id="UP000515160">
    <property type="component" value="Chromosome 2L"/>
</dbReference>
<reference evidence="4" key="1">
    <citation type="submission" date="2025-08" db="UniProtKB">
        <authorList>
            <consortium name="RefSeq"/>
        </authorList>
    </citation>
    <scope>IDENTIFICATION</scope>
    <source>
        <strain evidence="4">15112-1751.03</strain>
        <tissue evidence="4">Whole Adult</tissue>
    </source>
</reference>
<dbReference type="CDD" id="cd00087">
    <property type="entry name" value="FReD"/>
    <property type="match status" value="1"/>
</dbReference>
<dbReference type="SUPFAM" id="SSF56496">
    <property type="entry name" value="Fibrinogen C-terminal domain-like"/>
    <property type="match status" value="1"/>
</dbReference>
<protein>
    <submittedName>
        <fullName evidence="4">Microfibril-associated glycoprotein 4-like</fullName>
    </submittedName>
</protein>
<dbReference type="AlphaFoldDB" id="A0A9C6T1T9"/>
<name>A0A9C6T1T9_DROAB</name>
<proteinExistence type="predicted"/>
<dbReference type="OrthoDB" id="6145874at2759"/>
<dbReference type="InterPro" id="IPR036056">
    <property type="entry name" value="Fibrinogen-like_C"/>
</dbReference>
<dbReference type="Gene3D" id="3.90.215.10">
    <property type="entry name" value="Gamma Fibrinogen, chain A, domain 1"/>
    <property type="match status" value="1"/>
</dbReference>
<feature type="domain" description="Fibrinogen C-terminal" evidence="2">
    <location>
        <begin position="71"/>
        <end position="282"/>
    </location>
</feature>
<dbReference type="InterPro" id="IPR014716">
    <property type="entry name" value="Fibrinogen_a/b/g_C_1"/>
</dbReference>
<keyword evidence="1" id="KW-0732">Signal</keyword>
<dbReference type="InterPro" id="IPR050373">
    <property type="entry name" value="Fibrinogen_C-term_domain"/>
</dbReference>
<evidence type="ECO:0000313" key="3">
    <source>
        <dbReference type="Proteomes" id="UP000515160"/>
    </source>
</evidence>
<feature type="chain" id="PRO_5039695833" evidence="1">
    <location>
        <begin position="24"/>
        <end position="284"/>
    </location>
</feature>
<dbReference type="InterPro" id="IPR002181">
    <property type="entry name" value="Fibrinogen_a/b/g_C_dom"/>
</dbReference>
<dbReference type="SMART" id="SM00186">
    <property type="entry name" value="FBG"/>
    <property type="match status" value="1"/>
</dbReference>
<dbReference type="GeneID" id="117563790"/>
<keyword evidence="3" id="KW-1185">Reference proteome</keyword>
<dbReference type="PROSITE" id="PS51406">
    <property type="entry name" value="FIBRINOGEN_C_2"/>
    <property type="match status" value="1"/>
</dbReference>
<sequence length="284" mass="33429">MERTWLFLTILSLVFCGYRCSSAQNEVARRRLLDELQTFNNLTWTYIEEFQHDLSSLSVNHILEVLIEQNITGNQKHMFCPKRNGIFHISVNSLKPFPVLCNSDIAGPGWMVVLKRSDGQTNFFRKWKHYQEGFGNLSSEFFIGLEKLHVLTYEKPHEVYYFLEDFEGNTRYARYDEFLVGNEASFYTLERLGEYSGDAGDAMSHVAGQRFYTYDMDNGNCRCATERSSAGWFKCCTKCNLFGPYLEGYYDMVHEYRAIWWEYWRGDQYSLKTVQMMIRPKCSC</sequence>
<dbReference type="GO" id="GO:0005615">
    <property type="term" value="C:extracellular space"/>
    <property type="evidence" value="ECO:0007669"/>
    <property type="project" value="TreeGrafter"/>
</dbReference>
<organism evidence="3 4">
    <name type="scientific">Drosophila albomicans</name>
    <name type="common">Fruit fly</name>
    <dbReference type="NCBI Taxonomy" id="7291"/>
    <lineage>
        <taxon>Eukaryota</taxon>
        <taxon>Metazoa</taxon>
        <taxon>Ecdysozoa</taxon>
        <taxon>Arthropoda</taxon>
        <taxon>Hexapoda</taxon>
        <taxon>Insecta</taxon>
        <taxon>Pterygota</taxon>
        <taxon>Neoptera</taxon>
        <taxon>Endopterygota</taxon>
        <taxon>Diptera</taxon>
        <taxon>Brachycera</taxon>
        <taxon>Muscomorpha</taxon>
        <taxon>Ephydroidea</taxon>
        <taxon>Drosophilidae</taxon>
        <taxon>Drosophila</taxon>
    </lineage>
</organism>
<dbReference type="RefSeq" id="XP_051858602.1">
    <property type="nucleotide sequence ID" value="XM_052002642.1"/>
</dbReference>
<feature type="signal peptide" evidence="1">
    <location>
        <begin position="1"/>
        <end position="23"/>
    </location>
</feature>